<accession>A0ABU1ZVB1</accession>
<dbReference type="InterPro" id="IPR002539">
    <property type="entry name" value="MaoC-like_dom"/>
</dbReference>
<dbReference type="Pfam" id="PF01575">
    <property type="entry name" value="MaoC_dehydratas"/>
    <property type="match status" value="1"/>
</dbReference>
<dbReference type="InterPro" id="IPR003965">
    <property type="entry name" value="Fatty_acid_synthase"/>
</dbReference>
<evidence type="ECO:0000313" key="3">
    <source>
        <dbReference type="Proteomes" id="UP001268089"/>
    </source>
</evidence>
<organism evidence="2 3">
    <name type="scientific">Rhodoferax saidenbachensis</name>
    <dbReference type="NCBI Taxonomy" id="1484693"/>
    <lineage>
        <taxon>Bacteria</taxon>
        <taxon>Pseudomonadati</taxon>
        <taxon>Pseudomonadota</taxon>
        <taxon>Betaproteobacteria</taxon>
        <taxon>Burkholderiales</taxon>
        <taxon>Comamonadaceae</taxon>
        <taxon>Rhodoferax</taxon>
    </lineage>
</organism>
<dbReference type="EMBL" id="JAVDXO010000014">
    <property type="protein sequence ID" value="MDR7308800.1"/>
    <property type="molecule type" value="Genomic_DNA"/>
</dbReference>
<proteinExistence type="predicted"/>
<dbReference type="RefSeq" id="WP_310346682.1">
    <property type="nucleotide sequence ID" value="NZ_JAVDXO010000014.1"/>
</dbReference>
<dbReference type="Proteomes" id="UP001268089">
    <property type="component" value="Unassembled WGS sequence"/>
</dbReference>
<evidence type="ECO:0000259" key="1">
    <source>
        <dbReference type="Pfam" id="PF01575"/>
    </source>
</evidence>
<feature type="domain" description="MaoC-like" evidence="1">
    <location>
        <begin position="192"/>
        <end position="263"/>
    </location>
</feature>
<keyword evidence="3" id="KW-1185">Reference proteome</keyword>
<sequence>MSDTPISLQYQAPPRNGGALVRSLFAARPAQAPEAQHGIRFDARWQGARANAARLAQYREVCALPDTGTLPLLYVHAMAMPLHMAILSHARFPLRLLGLVHWSNQIESLRPIGNDEGLDMHCTLDGIQTTERGQSFAIHTTLGAGGTVAWRETSTFLSPLARSKSGKKPAADGTEPDWGPPVAQWAVAANAGRRFAGPSGDWNPIHVSALTARLFGYPRAIAHGMFSAARCLALLQRDLPVNASLALDLRFKRPLLIPGQVALHTAQDAGSTRFVLKVQPSGEPHIDGTLHRL</sequence>
<dbReference type="InterPro" id="IPR029069">
    <property type="entry name" value="HotDog_dom_sf"/>
</dbReference>
<dbReference type="PANTHER" id="PTHR43841">
    <property type="entry name" value="3-HYDROXYACYL-THIOESTER DEHYDRATASE HTDX-RELATED"/>
    <property type="match status" value="1"/>
</dbReference>
<dbReference type="Gene3D" id="3.10.129.10">
    <property type="entry name" value="Hotdog Thioesterase"/>
    <property type="match status" value="1"/>
</dbReference>
<name>A0ABU1ZVB1_9BURK</name>
<evidence type="ECO:0000313" key="2">
    <source>
        <dbReference type="EMBL" id="MDR7308800.1"/>
    </source>
</evidence>
<dbReference type="SUPFAM" id="SSF54637">
    <property type="entry name" value="Thioesterase/thiol ester dehydrase-isomerase"/>
    <property type="match status" value="1"/>
</dbReference>
<comment type="caution">
    <text evidence="2">The sequence shown here is derived from an EMBL/GenBank/DDBJ whole genome shotgun (WGS) entry which is preliminary data.</text>
</comment>
<protein>
    <submittedName>
        <fullName evidence="2">Acyl dehydratase</fullName>
    </submittedName>
</protein>
<dbReference type="PRINTS" id="PR01483">
    <property type="entry name" value="FASYNTHASE"/>
</dbReference>
<reference evidence="2 3" key="1">
    <citation type="submission" date="2023-07" db="EMBL/GenBank/DDBJ databases">
        <title>Sorghum-associated microbial communities from plants grown in Nebraska, USA.</title>
        <authorList>
            <person name="Schachtman D."/>
        </authorList>
    </citation>
    <scope>NUCLEOTIDE SEQUENCE [LARGE SCALE GENOMIC DNA]</scope>
    <source>
        <strain evidence="2 3">BE308</strain>
    </source>
</reference>
<gene>
    <name evidence="2" type="ORF">J2X15_004122</name>
</gene>
<dbReference type="PANTHER" id="PTHR43841:SF1">
    <property type="entry name" value="3-HYDROXYACYL-THIOESTER DEHYDRATASE X"/>
    <property type="match status" value="1"/>
</dbReference>